<accession>K0KT74</accession>
<reference evidence="2 3" key="1">
    <citation type="journal article" date="2012" name="Eukaryot. Cell">
        <title>Draft genome sequence of Wickerhamomyces ciferrii NRRL Y-1031 F-60-10.</title>
        <authorList>
            <person name="Schneider J."/>
            <person name="Andrea H."/>
            <person name="Blom J."/>
            <person name="Jaenicke S."/>
            <person name="Ruckert C."/>
            <person name="Schorsch C."/>
            <person name="Szczepanowski R."/>
            <person name="Farwick M."/>
            <person name="Goesmann A."/>
            <person name="Puhler A."/>
            <person name="Schaffer S."/>
            <person name="Tauch A."/>
            <person name="Kohler T."/>
            <person name="Brinkrolf K."/>
        </authorList>
    </citation>
    <scope>NUCLEOTIDE SEQUENCE [LARGE SCALE GENOMIC DNA]</scope>
    <source>
        <strain evidence="3">ATCC 14091 / BCRC 22168 / CBS 111 / JCM 3599 / NBRC 0793 / NRRL Y-1031 F-60-10</strain>
    </source>
</reference>
<dbReference type="EMBL" id="CAIF01000130">
    <property type="protein sequence ID" value="CCH44508.1"/>
    <property type="molecule type" value="Genomic_DNA"/>
</dbReference>
<evidence type="ECO:0000313" key="2">
    <source>
        <dbReference type="EMBL" id="CCH44508.1"/>
    </source>
</evidence>
<name>K0KT74_WICCF</name>
<evidence type="ECO:0000256" key="1">
    <source>
        <dbReference type="SAM" id="Coils"/>
    </source>
</evidence>
<dbReference type="AlphaFoldDB" id="K0KT74"/>
<keyword evidence="3" id="KW-1185">Reference proteome</keyword>
<dbReference type="InParanoid" id="K0KT74"/>
<gene>
    <name evidence="2" type="ORF">BN7_4072</name>
</gene>
<organism evidence="2 3">
    <name type="scientific">Wickerhamomyces ciferrii (strain ATCC 14091 / BCRC 22168 / CBS 111 / JCM 3599 / NBRC 0793 / NRRL Y-1031 F-60-10)</name>
    <name type="common">Yeast</name>
    <name type="synonym">Pichia ciferrii</name>
    <dbReference type="NCBI Taxonomy" id="1206466"/>
    <lineage>
        <taxon>Eukaryota</taxon>
        <taxon>Fungi</taxon>
        <taxon>Dikarya</taxon>
        <taxon>Ascomycota</taxon>
        <taxon>Saccharomycotina</taxon>
        <taxon>Saccharomycetes</taxon>
        <taxon>Phaffomycetales</taxon>
        <taxon>Wickerhamomycetaceae</taxon>
        <taxon>Wickerhamomyces</taxon>
    </lineage>
</organism>
<protein>
    <submittedName>
        <fullName evidence="2">Uncharacterized protein</fullName>
    </submittedName>
</protein>
<dbReference type="Proteomes" id="UP000009328">
    <property type="component" value="Unassembled WGS sequence"/>
</dbReference>
<comment type="caution">
    <text evidence="2">The sequence shown here is derived from an EMBL/GenBank/DDBJ whole genome shotgun (WGS) entry which is preliminary data.</text>
</comment>
<dbReference type="HOGENOM" id="CLU_327656_0_0_1"/>
<sequence length="878" mass="104055">MEANRLTNQELLEKIARNIRKPKEVPESRITPRYKGTYLPRINEYQAASTSEAEKYLDEKLKTFKNDQQKVESEVEDDEMTNPQYYEYDYSWNYNNFYQLKKASTLLGNDPFFHPIVRPTSKQVKEKIDLPLKTYYKSRTSRYITDEGFYIVFANDEFSYKELSNGFKDETLPQLTKLVKVTQHLMKRRTLSHGASAFYIQTADDESPHDFVSKDAKEIRDLTNKSIDAGFDFISRFYDKLGTVSQCYYCHDTSLTKSRDYNLNKFKENTLIVKETDYTSSLSKLRKLVNEAQVSQDDDSEDSDHYVYPRKSTIVTNMTLRSVMLPGGKTITILRNNQRSHNSILNSLYPRINNKKIRKLFNHKASKKATLYLGDLFYDDQIMKQYQRPIFHHHDYEKLCGFDKLDDRVYGAPKDISTNILSKYKIFQRSSQDENYIKDSSFTFQEYASENIKKHDINLYQGDDLMFNVVSDSPYVRAFSTRPLDELAINEMMWKFEKGLVTQEGEVEEYINQNSNNYGAKIKKYQHMIVTKDFQNLEDRHLDLRIADLMTKNHTCHNCGNHTNLSSSQEIEDFGTLEYYRDFLISAKNLEIDAFCFNTFENKELKSRSINDVDDQLMSQIMGTQRTTPVSNDKEFLEFNDEYSLWRKQNLKVYLVEFEHRLDGKTEDDYCLIISDPSVSKELLYKVLIENLQNPNKSIEVDLYTYSSGMHRLYSALKRRNEFSKFDDEIYPNPNPLIDNKDEYLKNLKYSFASWWGRQNEQYLSSSQYDKYMRLYDDKPGDVYVKSSSLNFDVPLIAGYDDKGRKRYKLDKVGTRNQMIAKHDEYELQRVELKRKKVQMENEMKEKRIKEEKKNIELKKRYQCEIKEVRVINRRRLM</sequence>
<evidence type="ECO:0000313" key="3">
    <source>
        <dbReference type="Proteomes" id="UP000009328"/>
    </source>
</evidence>
<keyword evidence="1" id="KW-0175">Coiled coil</keyword>
<feature type="coiled-coil region" evidence="1">
    <location>
        <begin position="816"/>
        <end position="861"/>
    </location>
</feature>
<proteinExistence type="predicted"/>